<gene>
    <name evidence="1" type="ORF">BHO_0127400</name>
</gene>
<accession>W5T275</accession>
<protein>
    <submittedName>
        <fullName evidence="1">BDR-repeat family protein</fullName>
    </submittedName>
</protein>
<dbReference type="RefSeq" id="WP_338390598.1">
    <property type="nucleotide sequence ID" value="NZ_CP005724.1"/>
</dbReference>
<name>W5T275_BORHE</name>
<sequence>MDMQDFIANDLSKRYYRNELIYKCIEYLESNFNLKFEMLEHSLKSRYQGS</sequence>
<proteinExistence type="predicted"/>
<keyword evidence="1" id="KW-0614">Plasmid</keyword>
<evidence type="ECO:0000313" key="1">
    <source>
        <dbReference type="EMBL" id="AHH13342.1"/>
    </source>
</evidence>
<organism evidence="1">
    <name type="scientific">Borrelia hermsii YBT</name>
    <dbReference type="NCBI Taxonomy" id="1313295"/>
    <lineage>
        <taxon>Bacteria</taxon>
        <taxon>Pseudomonadati</taxon>
        <taxon>Spirochaetota</taxon>
        <taxon>Spirochaetia</taxon>
        <taxon>Spirochaetales</taxon>
        <taxon>Borreliaceae</taxon>
        <taxon>Borrelia</taxon>
    </lineage>
</organism>
<dbReference type="AlphaFoldDB" id="W5T275"/>
<dbReference type="HOGENOM" id="CLU_3115199_0_0_12"/>
<reference evidence="1" key="1">
    <citation type="submission" date="2013-04" db="EMBL/GenBank/DDBJ databases">
        <title>Comparative Genomics of Relapsing Fever Spirochetes.</title>
        <authorList>
            <person name="Schwan T.G."/>
            <person name="Raffel S.J."/>
            <person name="Porcella S.F."/>
            <person name="Martens C.A."/>
            <person name="Bruno D.P."/>
            <person name="Ricklefs S.M."/>
            <person name="Barbian K.B."/>
        </authorList>
    </citation>
    <scope>NUCLEOTIDE SEQUENCE</scope>
    <source>
        <strain evidence="1">YBT</strain>
        <plasmid evidence="1">unnamed</plasmid>
    </source>
</reference>
<geneLocation type="plasmid" evidence="1">
    <name>unnamed</name>
</geneLocation>
<dbReference type="NCBIfam" id="NF040499">
    <property type="entry name" value="Bdr_N_group1"/>
    <property type="match status" value="1"/>
</dbReference>
<dbReference type="EMBL" id="CP005724">
    <property type="protein sequence ID" value="AHH13342.1"/>
    <property type="molecule type" value="Genomic_DNA"/>
</dbReference>